<proteinExistence type="predicted"/>
<dbReference type="PANTHER" id="PTHR21310:SF13">
    <property type="entry name" value="AMINOGLYCOSIDE PHOSPHOTRANSFERASE DOMAIN-CONTAINING PROTEIN"/>
    <property type="match status" value="1"/>
</dbReference>
<dbReference type="Pfam" id="PF01636">
    <property type="entry name" value="APH"/>
    <property type="match status" value="1"/>
</dbReference>
<dbReference type="Gene3D" id="3.90.1200.10">
    <property type="match status" value="1"/>
</dbReference>
<dbReference type="InterPro" id="IPR011009">
    <property type="entry name" value="Kinase-like_dom_sf"/>
</dbReference>
<dbReference type="Proteomes" id="UP001244011">
    <property type="component" value="Unassembled WGS sequence"/>
</dbReference>
<dbReference type="RefSeq" id="XP_060279669.1">
    <property type="nucleotide sequence ID" value="XM_060431239.1"/>
</dbReference>
<protein>
    <submittedName>
        <fullName evidence="2">Phosphotransferase enzyme family-domain-containing protein</fullName>
    </submittedName>
</protein>
<organism evidence="2 3">
    <name type="scientific">Phialemonium atrogriseum</name>
    <dbReference type="NCBI Taxonomy" id="1093897"/>
    <lineage>
        <taxon>Eukaryota</taxon>
        <taxon>Fungi</taxon>
        <taxon>Dikarya</taxon>
        <taxon>Ascomycota</taxon>
        <taxon>Pezizomycotina</taxon>
        <taxon>Sordariomycetes</taxon>
        <taxon>Sordariomycetidae</taxon>
        <taxon>Cephalothecales</taxon>
        <taxon>Cephalothecaceae</taxon>
        <taxon>Phialemonium</taxon>
    </lineage>
</organism>
<accession>A0AAJ0BSI0</accession>
<evidence type="ECO:0000313" key="3">
    <source>
        <dbReference type="Proteomes" id="UP001244011"/>
    </source>
</evidence>
<keyword evidence="3" id="KW-1185">Reference proteome</keyword>
<evidence type="ECO:0000259" key="1">
    <source>
        <dbReference type="Pfam" id="PF01636"/>
    </source>
</evidence>
<dbReference type="GeneID" id="85314426"/>
<reference evidence="2" key="1">
    <citation type="submission" date="2023-06" db="EMBL/GenBank/DDBJ databases">
        <title>Genome-scale phylogeny and comparative genomics of the fungal order Sordariales.</title>
        <authorList>
            <consortium name="Lawrence Berkeley National Laboratory"/>
            <person name="Hensen N."/>
            <person name="Bonometti L."/>
            <person name="Westerberg I."/>
            <person name="Brannstrom I.O."/>
            <person name="Guillou S."/>
            <person name="Cros-Aarteil S."/>
            <person name="Calhoun S."/>
            <person name="Haridas S."/>
            <person name="Kuo A."/>
            <person name="Mondo S."/>
            <person name="Pangilinan J."/>
            <person name="Riley R."/>
            <person name="Labutti K."/>
            <person name="Andreopoulos B."/>
            <person name="Lipzen A."/>
            <person name="Chen C."/>
            <person name="Yanf M."/>
            <person name="Daum C."/>
            <person name="Ng V."/>
            <person name="Clum A."/>
            <person name="Steindorff A."/>
            <person name="Ohm R."/>
            <person name="Martin F."/>
            <person name="Silar P."/>
            <person name="Natvig D."/>
            <person name="Lalanne C."/>
            <person name="Gautier V."/>
            <person name="Ament-Velasquez S.L."/>
            <person name="Kruys A."/>
            <person name="Hutchinson M.I."/>
            <person name="Powell A.J."/>
            <person name="Barry K."/>
            <person name="Miller A.N."/>
            <person name="Grigoriev I.V."/>
            <person name="Debuchy R."/>
            <person name="Gladieux P."/>
            <person name="Thoren M.H."/>
            <person name="Johannesson H."/>
        </authorList>
    </citation>
    <scope>NUCLEOTIDE SEQUENCE</scope>
    <source>
        <strain evidence="2">8032-3</strain>
    </source>
</reference>
<dbReference type="PANTHER" id="PTHR21310">
    <property type="entry name" value="AMINOGLYCOSIDE PHOSPHOTRANSFERASE-RELATED-RELATED"/>
    <property type="match status" value="1"/>
</dbReference>
<dbReference type="InterPro" id="IPR051678">
    <property type="entry name" value="AGP_Transferase"/>
</dbReference>
<gene>
    <name evidence="2" type="ORF">QBC33DRAFT_581034</name>
</gene>
<dbReference type="SUPFAM" id="SSF56112">
    <property type="entry name" value="Protein kinase-like (PK-like)"/>
    <property type="match status" value="1"/>
</dbReference>
<comment type="caution">
    <text evidence="2">The sequence shown here is derived from an EMBL/GenBank/DDBJ whole genome shotgun (WGS) entry which is preliminary data.</text>
</comment>
<name>A0AAJ0BSI0_9PEZI</name>
<dbReference type="EMBL" id="MU839027">
    <property type="protein sequence ID" value="KAK1763456.1"/>
    <property type="molecule type" value="Genomic_DNA"/>
</dbReference>
<feature type="domain" description="Aminoglycoside phosphotransferase" evidence="1">
    <location>
        <begin position="39"/>
        <end position="284"/>
    </location>
</feature>
<dbReference type="AlphaFoldDB" id="A0AAJ0BSI0"/>
<dbReference type="InterPro" id="IPR002575">
    <property type="entry name" value="Aminoglycoside_PTrfase"/>
</dbReference>
<evidence type="ECO:0000313" key="2">
    <source>
        <dbReference type="EMBL" id="KAK1763456.1"/>
    </source>
</evidence>
<sequence>MSKPRRDGLLWDDRGLNLEPRWEREPNIEAISNTKCSVSFHASGSFNKLYLVKTEQQGSLLMRVSLPVDPHNETSGEVATLRWILVAFDDSSDNKIGFEWILMQLMSGTSAYYRWRGMSMETKRAFVERVADMQAQLFSPGRAERGFRGIGTLKGSKACAGPEPGQIVSPMFFWGPHFDYDVPRGPFRSSHDWLGATLSIALRERVDEIEEAEDEEDRQDAEEQLRITRRLVDLLPKIFPSIQHPAERTILWHGDLSLSNIMVDVEGKITGVIDWECVSTMPVWVASQMPQFQVGSPRELEPIRDGYGDENPEYDKAFTATTEYDDGLDGERKTDLYWIHLMEYEQTRLRKVYADRMRQLWPAWDAEVTDGALKADLLEAVSRCADGFGLRQIEKWVDAIEKGQIPRLADMFTVQTVT</sequence>